<keyword evidence="4 6" id="KW-0175">Coiled coil</keyword>
<sequence>MRGRCGWLGKAIMIMKLLPLCVSVGLVELVTHSRNHGYEDGSFHNSKTSIYGISTYPQWSPVSQEDWEMEKLKEETPDHLSSTITSRQGERDDSEAGTPRSRNGNWCSFMKSQLVTYTAACKKEKYVIKSQQPCSNGAPDCQKIMYRATLKPVYRVKQKVLNSLHWKCCPGYIGENCEQRDPNFVPVPANHTEGLEDGEEFSSKMSTSLQAEEIMKTIQNHKALLEDLQNDIHQSAGDLQKLLENNITTMTSKLNQSKSELPERLLQQMLFPHVESFLKEHFNPMWANFNKSLQNLSSMVRNLSKDVEANKKSIEKFQESTVPKKEFQELGTKFESKVQENVVRVDQLKREIGNHLHMQQTTIHYNLTMIKADTDMKLKRYHKIQQSHLLALNSSMTDLKQEQENLEDELETLNRNLTELSLYCGNKDEATWLSIRQLNETLIGHAKQLKELYMESDVAFENIAVLDKWVKDLKAKSKHESEEFRIALMEKSLIIEENKEALERQILELNYTISNLQESHWDLLKYMRECNCEKISSDIDILEDHQKNITRSLENTQLNLKEVQHLETSSKDLLRSEIEELSTAFNSIHQSLGYQQEQSRQLMDSMSHFKSQIKILSEDIGFLKKKDEEIHSHIKYLNSSFNSLLEDAMRHETALEALLGAEIMEVLSEENPNTLISSVAQLQEALRHTSDKLKEQNVTLESLTKRFNFLEMGRESNHDAQNVPKHPEHKKQTKNTLEEVRSPHSNVEHMEPNHEASRDDIVDNPAYNDIMTLKKEIKHLSMDIKRHQSWRDDNNNCCNHTLVNLVEPLSISVEILRADLVTTKQSFEDHLQIFQKLFGSSEELVASNISLDITKIQSMMTKKMRRQQKGHEKQKRRDKKQTDENREHMQTINGRNKIEAELLEKDSSVAFYVGFCEEWDEVKALRFNETYLNYGNSYFPEQGYFKAPQNGVYMFVINVKFSAGPALGQLVFSRGNRMTLSSSQKKETSGSSETTFAMAELNKGERVWFELLQGSIVKRSPPGTTMGGFLIFKT</sequence>
<dbReference type="InterPro" id="IPR008983">
    <property type="entry name" value="Tumour_necrosis_fac-like_dom"/>
</dbReference>
<dbReference type="OrthoDB" id="8963519at2759"/>
<dbReference type="SMART" id="SM00110">
    <property type="entry name" value="C1Q"/>
    <property type="match status" value="1"/>
</dbReference>
<keyword evidence="12" id="KW-1185">Reference proteome</keyword>
<feature type="chain" id="PRO_5020034080" evidence="8">
    <location>
        <begin position="24"/>
        <end position="1034"/>
    </location>
</feature>
<feature type="signal peptide" evidence="8">
    <location>
        <begin position="1"/>
        <end position="23"/>
    </location>
</feature>
<feature type="coiled-coil region" evidence="6">
    <location>
        <begin position="389"/>
        <end position="423"/>
    </location>
</feature>
<evidence type="ECO:0000256" key="7">
    <source>
        <dbReference type="SAM" id="MobiDB-lite"/>
    </source>
</evidence>
<accession>A0A4D9E5P2</accession>
<evidence type="ECO:0000256" key="3">
    <source>
        <dbReference type="ARBA" id="ARBA00022729"/>
    </source>
</evidence>
<feature type="compositionally biased region" description="Basic and acidic residues" evidence="7">
    <location>
        <begin position="69"/>
        <end position="78"/>
    </location>
</feature>
<feature type="region of interest" description="Disordered" evidence="7">
    <location>
        <begin position="860"/>
        <end position="893"/>
    </location>
</feature>
<dbReference type="Proteomes" id="UP000297703">
    <property type="component" value="Unassembled WGS sequence"/>
</dbReference>
<feature type="compositionally biased region" description="Basic residues" evidence="7">
    <location>
        <begin position="862"/>
        <end position="879"/>
    </location>
</feature>
<feature type="domain" description="EMI" evidence="10">
    <location>
        <begin position="103"/>
        <end position="179"/>
    </location>
</feature>
<dbReference type="Pfam" id="PF00386">
    <property type="entry name" value="C1q"/>
    <property type="match status" value="1"/>
</dbReference>
<feature type="domain" description="C1q" evidence="9">
    <location>
        <begin position="904"/>
        <end position="1034"/>
    </location>
</feature>
<evidence type="ECO:0000313" key="11">
    <source>
        <dbReference type="EMBL" id="TFK05716.1"/>
    </source>
</evidence>
<comment type="subcellular location">
    <subcellularLocation>
        <location evidence="1">Secreted</location>
    </subcellularLocation>
</comment>
<proteinExistence type="predicted"/>
<dbReference type="InterPro" id="IPR050392">
    <property type="entry name" value="Collagen/C1q_domain"/>
</dbReference>
<dbReference type="EMBL" id="QXTE01000109">
    <property type="protein sequence ID" value="TFK05716.1"/>
    <property type="molecule type" value="Genomic_DNA"/>
</dbReference>
<gene>
    <name evidence="11" type="ORF">DR999_PMT11667</name>
</gene>
<dbReference type="Gene3D" id="2.60.120.40">
    <property type="match status" value="1"/>
</dbReference>
<feature type="compositionally biased region" description="Basic and acidic residues" evidence="7">
    <location>
        <begin position="880"/>
        <end position="889"/>
    </location>
</feature>
<dbReference type="InterPro" id="IPR001073">
    <property type="entry name" value="C1q_dom"/>
</dbReference>
<keyword evidence="5" id="KW-1015">Disulfide bond</keyword>
<evidence type="ECO:0000256" key="1">
    <source>
        <dbReference type="ARBA" id="ARBA00004613"/>
    </source>
</evidence>
<evidence type="ECO:0000259" key="9">
    <source>
        <dbReference type="PROSITE" id="PS50871"/>
    </source>
</evidence>
<dbReference type="GO" id="GO:0005576">
    <property type="term" value="C:extracellular region"/>
    <property type="evidence" value="ECO:0007669"/>
    <property type="project" value="UniProtKB-SubCell"/>
</dbReference>
<evidence type="ECO:0000256" key="4">
    <source>
        <dbReference type="ARBA" id="ARBA00023054"/>
    </source>
</evidence>
<reference evidence="11 12" key="2">
    <citation type="submission" date="2019-04" db="EMBL/GenBank/DDBJ databases">
        <title>The genome sequence of big-headed turtle.</title>
        <authorList>
            <person name="Gong S."/>
        </authorList>
    </citation>
    <scope>NUCLEOTIDE SEQUENCE [LARGE SCALE GENOMIC DNA]</scope>
    <source>
        <strain evidence="11">DO16091913</strain>
        <tissue evidence="11">Muscle</tissue>
    </source>
</reference>
<keyword evidence="2" id="KW-0964">Secreted</keyword>
<dbReference type="STRING" id="55544.A0A4D9E5P2"/>
<evidence type="ECO:0000256" key="6">
    <source>
        <dbReference type="SAM" id="Coils"/>
    </source>
</evidence>
<evidence type="ECO:0000256" key="5">
    <source>
        <dbReference type="ARBA" id="ARBA00023157"/>
    </source>
</evidence>
<dbReference type="InterPro" id="IPR011489">
    <property type="entry name" value="EMI_domain"/>
</dbReference>
<feature type="region of interest" description="Disordered" evidence="7">
    <location>
        <begin position="67"/>
        <end position="104"/>
    </location>
</feature>
<name>A0A4D9E5P2_9SAUR</name>
<feature type="compositionally biased region" description="Basic and acidic residues" evidence="7">
    <location>
        <begin position="736"/>
        <end position="761"/>
    </location>
</feature>
<dbReference type="Pfam" id="PF07546">
    <property type="entry name" value="EMI"/>
    <property type="match status" value="1"/>
</dbReference>
<reference evidence="11 12" key="1">
    <citation type="submission" date="2019-04" db="EMBL/GenBank/DDBJ databases">
        <title>Draft genome of the big-headed turtle Platysternon megacephalum.</title>
        <authorList>
            <person name="Gong S."/>
        </authorList>
    </citation>
    <scope>NUCLEOTIDE SEQUENCE [LARGE SCALE GENOMIC DNA]</scope>
    <source>
        <strain evidence="11">DO16091913</strain>
        <tissue evidence="11">Muscle</tissue>
    </source>
</reference>
<evidence type="ECO:0000259" key="10">
    <source>
        <dbReference type="PROSITE" id="PS51041"/>
    </source>
</evidence>
<protein>
    <submittedName>
        <fullName evidence="11">Sin3 histone deacetylase corepressor complex component SDS3</fullName>
    </submittedName>
</protein>
<dbReference type="GO" id="GO:0030948">
    <property type="term" value="P:negative regulation of vascular endothelial growth factor receptor signaling pathway"/>
    <property type="evidence" value="ECO:0007669"/>
    <property type="project" value="TreeGrafter"/>
</dbReference>
<dbReference type="PANTHER" id="PTHR15427">
    <property type="entry name" value="EMILIN ELASTIN MICROFIBRIL INTERFACE-LOCATED PROTEIN ELASTIN MICROFIBRIL INTERFACER"/>
    <property type="match status" value="1"/>
</dbReference>
<dbReference type="PANTHER" id="PTHR15427:SF6">
    <property type="entry name" value="MULTIMERIN-2"/>
    <property type="match status" value="1"/>
</dbReference>
<dbReference type="PROSITE" id="PS50871">
    <property type="entry name" value="C1Q"/>
    <property type="match status" value="1"/>
</dbReference>
<keyword evidence="3 8" id="KW-0732">Signal</keyword>
<dbReference type="SUPFAM" id="SSF49842">
    <property type="entry name" value="TNF-like"/>
    <property type="match status" value="1"/>
</dbReference>
<organism evidence="11 12">
    <name type="scientific">Platysternon megacephalum</name>
    <name type="common">big-headed turtle</name>
    <dbReference type="NCBI Taxonomy" id="55544"/>
    <lineage>
        <taxon>Eukaryota</taxon>
        <taxon>Metazoa</taxon>
        <taxon>Chordata</taxon>
        <taxon>Craniata</taxon>
        <taxon>Vertebrata</taxon>
        <taxon>Euteleostomi</taxon>
        <taxon>Archelosauria</taxon>
        <taxon>Testudinata</taxon>
        <taxon>Testudines</taxon>
        <taxon>Cryptodira</taxon>
        <taxon>Durocryptodira</taxon>
        <taxon>Testudinoidea</taxon>
        <taxon>Platysternidae</taxon>
        <taxon>Platysternon</taxon>
    </lineage>
</organism>
<comment type="caution">
    <text evidence="11">The sequence shown here is derived from an EMBL/GenBank/DDBJ whole genome shotgun (WGS) entry which is preliminary data.</text>
</comment>
<evidence type="ECO:0000256" key="8">
    <source>
        <dbReference type="SAM" id="SignalP"/>
    </source>
</evidence>
<dbReference type="GO" id="GO:0090051">
    <property type="term" value="P:negative regulation of cell migration involved in sprouting angiogenesis"/>
    <property type="evidence" value="ECO:0007669"/>
    <property type="project" value="TreeGrafter"/>
</dbReference>
<feature type="region of interest" description="Disordered" evidence="7">
    <location>
        <begin position="716"/>
        <end position="761"/>
    </location>
</feature>
<feature type="coiled-coil region" evidence="6">
    <location>
        <begin position="679"/>
        <end position="706"/>
    </location>
</feature>
<dbReference type="AlphaFoldDB" id="A0A4D9E5P2"/>
<dbReference type="PROSITE" id="PS51041">
    <property type="entry name" value="EMI"/>
    <property type="match status" value="1"/>
</dbReference>
<evidence type="ECO:0000256" key="2">
    <source>
        <dbReference type="ARBA" id="ARBA00022525"/>
    </source>
</evidence>
<feature type="coiled-coil region" evidence="6">
    <location>
        <begin position="211"/>
        <end position="245"/>
    </location>
</feature>
<evidence type="ECO:0000313" key="12">
    <source>
        <dbReference type="Proteomes" id="UP000297703"/>
    </source>
</evidence>